<comment type="similarity">
    <text evidence="2">Belongs to the aldo/keto reductase family. Aldo/keto reductase 2 subfamily.</text>
</comment>
<name>A0ABQ8KBM6_9APHY</name>
<dbReference type="InterPro" id="IPR023210">
    <property type="entry name" value="NADP_OxRdtase_dom"/>
</dbReference>
<protein>
    <submittedName>
        <fullName evidence="5">Arylalcohol dehydrogenase</fullName>
    </submittedName>
</protein>
<organism evidence="5 6">
    <name type="scientific">Rhodofomes roseus</name>
    <dbReference type="NCBI Taxonomy" id="34475"/>
    <lineage>
        <taxon>Eukaryota</taxon>
        <taxon>Fungi</taxon>
        <taxon>Dikarya</taxon>
        <taxon>Basidiomycota</taxon>
        <taxon>Agaricomycotina</taxon>
        <taxon>Agaricomycetes</taxon>
        <taxon>Polyporales</taxon>
        <taxon>Rhodofomes</taxon>
    </lineage>
</organism>
<evidence type="ECO:0000256" key="2">
    <source>
        <dbReference type="ARBA" id="ARBA00038157"/>
    </source>
</evidence>
<evidence type="ECO:0000313" key="6">
    <source>
        <dbReference type="Proteomes" id="UP000814176"/>
    </source>
</evidence>
<comment type="caution">
    <text evidence="5">The sequence shown here is derived from an EMBL/GenBank/DDBJ whole genome shotgun (WGS) entry which is preliminary data.</text>
</comment>
<dbReference type="RefSeq" id="XP_047777345.1">
    <property type="nucleotide sequence ID" value="XM_047928339.1"/>
</dbReference>
<dbReference type="Proteomes" id="UP000814176">
    <property type="component" value="Unassembled WGS sequence"/>
</dbReference>
<gene>
    <name evidence="5" type="ORF">C8Q71DRAFT_871690</name>
</gene>
<feature type="domain" description="NADP-dependent oxidoreductase" evidence="4">
    <location>
        <begin position="51"/>
        <end position="350"/>
    </location>
</feature>
<evidence type="ECO:0000313" key="5">
    <source>
        <dbReference type="EMBL" id="KAH9834859.1"/>
    </source>
</evidence>
<keyword evidence="1" id="KW-0521">NADP</keyword>
<dbReference type="Gene3D" id="3.20.20.100">
    <property type="entry name" value="NADP-dependent oxidoreductase domain"/>
    <property type="match status" value="1"/>
</dbReference>
<feature type="region of interest" description="Disordered" evidence="3">
    <location>
        <begin position="1"/>
        <end position="36"/>
    </location>
</feature>
<dbReference type="GeneID" id="72009071"/>
<dbReference type="SUPFAM" id="SSF51430">
    <property type="entry name" value="NAD(P)-linked oxidoreductase"/>
    <property type="match status" value="1"/>
</dbReference>
<proteinExistence type="inferred from homology"/>
<evidence type="ECO:0000256" key="3">
    <source>
        <dbReference type="SAM" id="MobiDB-lite"/>
    </source>
</evidence>
<dbReference type="PANTHER" id="PTHR43364:SF7">
    <property type="entry name" value="NADP-DEPENDENT OXIDOREDUCTASE DOMAIN-CONTAINING PROTEIN-RELATED"/>
    <property type="match status" value="1"/>
</dbReference>
<keyword evidence="6" id="KW-1185">Reference proteome</keyword>
<sequence length="390" mass="44527">MTEHGMTGQHLRDKRELHPPMENFWAPPPTPKTRLGRHRQLAPLAGVHVSPICLGAMSIGDKWTQMGAMDKAQSFRILDAFYDAGGNFIDTANMYQDGTSEEFLGEWMQEPTKYTNNYKRRENYRQKTTFTGNNMKSLYLSVEDSLKKLRTDYIDILYVHWWDWTCGIEEVMNGLHYLVQQRKVLYLGVSDAPAWVVSAANMYARLTGKAPFVIYQGSWSVLDRDIEREIIPMCRSQGMAIAPWNVLGAGRIRTDEEEERRRQSGEHGRTILNGQWERTPEQRKVCQALEKVAEEVGVKSITAVAIAYVMQKTPFVFPVIGGRKVEHLMDNLKALEISLSPEQIAFIDSAQSFEPGFPYNIIGDGTEYSDPFKCGGHFDKWPSQQALRPH</sequence>
<dbReference type="PANTHER" id="PTHR43364">
    <property type="entry name" value="NADH-SPECIFIC METHYLGLYOXAL REDUCTASE-RELATED"/>
    <property type="match status" value="1"/>
</dbReference>
<evidence type="ECO:0000259" key="4">
    <source>
        <dbReference type="Pfam" id="PF00248"/>
    </source>
</evidence>
<dbReference type="InterPro" id="IPR036812">
    <property type="entry name" value="NAD(P)_OxRdtase_dom_sf"/>
</dbReference>
<accession>A0ABQ8KBM6</accession>
<evidence type="ECO:0000256" key="1">
    <source>
        <dbReference type="ARBA" id="ARBA00022857"/>
    </source>
</evidence>
<dbReference type="Pfam" id="PF00248">
    <property type="entry name" value="Aldo_ket_red"/>
    <property type="match status" value="1"/>
</dbReference>
<dbReference type="InterPro" id="IPR050523">
    <property type="entry name" value="AKR_Detox_Biosynth"/>
</dbReference>
<dbReference type="EMBL" id="JADCUA010000014">
    <property type="protein sequence ID" value="KAH9834859.1"/>
    <property type="molecule type" value="Genomic_DNA"/>
</dbReference>
<feature type="compositionally biased region" description="Basic and acidic residues" evidence="3">
    <location>
        <begin position="10"/>
        <end position="19"/>
    </location>
</feature>
<reference evidence="5 6" key="1">
    <citation type="journal article" date="2021" name="Environ. Microbiol.">
        <title>Gene family expansions and transcriptome signatures uncover fungal adaptations to wood decay.</title>
        <authorList>
            <person name="Hage H."/>
            <person name="Miyauchi S."/>
            <person name="Viragh M."/>
            <person name="Drula E."/>
            <person name="Min B."/>
            <person name="Chaduli D."/>
            <person name="Navarro D."/>
            <person name="Favel A."/>
            <person name="Norest M."/>
            <person name="Lesage-Meessen L."/>
            <person name="Balint B."/>
            <person name="Merenyi Z."/>
            <person name="de Eugenio L."/>
            <person name="Morin E."/>
            <person name="Martinez A.T."/>
            <person name="Baldrian P."/>
            <person name="Stursova M."/>
            <person name="Martinez M.J."/>
            <person name="Novotny C."/>
            <person name="Magnuson J.K."/>
            <person name="Spatafora J.W."/>
            <person name="Maurice S."/>
            <person name="Pangilinan J."/>
            <person name="Andreopoulos W."/>
            <person name="LaButti K."/>
            <person name="Hundley H."/>
            <person name="Na H."/>
            <person name="Kuo A."/>
            <person name="Barry K."/>
            <person name="Lipzen A."/>
            <person name="Henrissat B."/>
            <person name="Riley R."/>
            <person name="Ahrendt S."/>
            <person name="Nagy L.G."/>
            <person name="Grigoriev I.V."/>
            <person name="Martin F."/>
            <person name="Rosso M.N."/>
        </authorList>
    </citation>
    <scope>NUCLEOTIDE SEQUENCE [LARGE SCALE GENOMIC DNA]</scope>
    <source>
        <strain evidence="5 6">CIRM-BRFM 1785</strain>
    </source>
</reference>